<dbReference type="GO" id="GO:0008664">
    <property type="term" value="F:RNA 2',3'-cyclic 3'-phosphodiesterase activity"/>
    <property type="evidence" value="ECO:0007669"/>
    <property type="project" value="InterPro"/>
</dbReference>
<dbReference type="Gene3D" id="3.90.1140.10">
    <property type="entry name" value="Cyclic phosphodiesterase"/>
    <property type="match status" value="1"/>
</dbReference>
<dbReference type="SUPFAM" id="SSF55144">
    <property type="entry name" value="LigT-like"/>
    <property type="match status" value="1"/>
</dbReference>
<dbReference type="PANTHER" id="PTHR35561:SF1">
    <property type="entry name" value="RNA 2',3'-CYCLIC PHOSPHODIESTERASE"/>
    <property type="match status" value="1"/>
</dbReference>
<evidence type="ECO:0000256" key="1">
    <source>
        <dbReference type="ARBA" id="ARBA00022801"/>
    </source>
</evidence>
<dbReference type="eggNOG" id="COG1514">
    <property type="taxonomic scope" value="Bacteria"/>
</dbReference>
<evidence type="ECO:0000256" key="2">
    <source>
        <dbReference type="SAM" id="MobiDB-lite"/>
    </source>
</evidence>
<evidence type="ECO:0008006" key="5">
    <source>
        <dbReference type="Google" id="ProtNLM"/>
    </source>
</evidence>
<dbReference type="InterPro" id="IPR009097">
    <property type="entry name" value="Cyclic_Pdiesterase"/>
</dbReference>
<keyword evidence="4" id="KW-1185">Reference proteome</keyword>
<keyword evidence="1" id="KW-0378">Hydrolase</keyword>
<dbReference type="PANTHER" id="PTHR35561">
    <property type="entry name" value="RNA 2',3'-CYCLIC PHOSPHODIESTERASE"/>
    <property type="match status" value="1"/>
</dbReference>
<accession>A0A1P8KAP7</accession>
<evidence type="ECO:0000313" key="4">
    <source>
        <dbReference type="Proteomes" id="UP000186110"/>
    </source>
</evidence>
<gene>
    <name evidence="3" type="ORF">RS694_11480</name>
</gene>
<evidence type="ECO:0000313" key="3">
    <source>
        <dbReference type="EMBL" id="APW43087.1"/>
    </source>
</evidence>
<reference evidence="3 4" key="1">
    <citation type="submission" date="2017-01" db="EMBL/GenBank/DDBJ databases">
        <authorList>
            <person name="Mah S.A."/>
            <person name="Swanson W.J."/>
            <person name="Moy G.W."/>
            <person name="Vacquier V.D."/>
        </authorList>
    </citation>
    <scope>NUCLEOTIDE SEQUENCE [LARGE SCALE GENOMIC DNA]</scope>
    <source>
        <strain evidence="3 4">DSM 22694</strain>
    </source>
</reference>
<dbReference type="Pfam" id="PF13563">
    <property type="entry name" value="2_5_RNA_ligase2"/>
    <property type="match status" value="1"/>
</dbReference>
<proteinExistence type="predicted"/>
<dbReference type="KEGG" id="rsb:RS694_11480"/>
<dbReference type="InterPro" id="IPR004175">
    <property type="entry name" value="RNA_CPDase"/>
</dbReference>
<dbReference type="AlphaFoldDB" id="A0A1P8KAP7"/>
<sequence length="212" mass="23355">MSEQLTLPGMEEGGPAPPRPRPKPILRPRRAFNLFFAIRPAPDDALTLEALGHRLAQAHGMRCKPLAAGRLHVSLHNLGEYDVVPPGLIRLASLVADGLAFPAFDVVFDHAMVFRGRGTPYVLCSSSKLEALDTFHLELGIALKNAFPLLDVKRDFTPHITLAYKGRLGLVHSIEPLRWSAHELVLINSHQGKTVHEVLGRWPLRGQPGLAF</sequence>
<dbReference type="Proteomes" id="UP000186110">
    <property type="component" value="Chromosome"/>
</dbReference>
<organism evidence="3 4">
    <name type="scientific">Rhodoferax saidenbachensis</name>
    <dbReference type="NCBI Taxonomy" id="1484693"/>
    <lineage>
        <taxon>Bacteria</taxon>
        <taxon>Pseudomonadati</taxon>
        <taxon>Pseudomonadota</taxon>
        <taxon>Betaproteobacteria</taxon>
        <taxon>Burkholderiales</taxon>
        <taxon>Comamonadaceae</taxon>
        <taxon>Rhodoferax</taxon>
    </lineage>
</organism>
<dbReference type="EMBL" id="CP019239">
    <property type="protein sequence ID" value="APW43087.1"/>
    <property type="molecule type" value="Genomic_DNA"/>
</dbReference>
<protein>
    <recommendedName>
        <fullName evidence="5">2'-5' RNA ligase</fullName>
    </recommendedName>
</protein>
<dbReference type="GO" id="GO:0004113">
    <property type="term" value="F:2',3'-cyclic-nucleotide 3'-phosphodiesterase activity"/>
    <property type="evidence" value="ECO:0007669"/>
    <property type="project" value="InterPro"/>
</dbReference>
<dbReference type="STRING" id="1484693.RS694_11480"/>
<feature type="region of interest" description="Disordered" evidence="2">
    <location>
        <begin position="1"/>
        <end position="24"/>
    </location>
</feature>
<name>A0A1P8KAP7_9BURK</name>